<accession>A0YDL7</accession>
<dbReference type="Gene3D" id="3.40.50.720">
    <property type="entry name" value="NAD(P)-binding Rossmann-like Domain"/>
    <property type="match status" value="1"/>
</dbReference>
<feature type="domain" description="Saccharopine dehydrogenase NADP binding" evidence="1">
    <location>
        <begin position="15"/>
        <end position="142"/>
    </location>
</feature>
<dbReference type="InterPro" id="IPR036291">
    <property type="entry name" value="NAD(P)-bd_dom_sf"/>
</dbReference>
<dbReference type="SUPFAM" id="SSF51735">
    <property type="entry name" value="NAD(P)-binding Rossmann-fold domains"/>
    <property type="match status" value="1"/>
</dbReference>
<dbReference type="STRING" id="247633.GP2143_09902"/>
<keyword evidence="3" id="KW-1185">Reference proteome</keyword>
<organism evidence="2 3">
    <name type="scientific">marine gamma proteobacterium HTCC2143</name>
    <dbReference type="NCBI Taxonomy" id="247633"/>
    <lineage>
        <taxon>Bacteria</taxon>
        <taxon>Pseudomonadati</taxon>
        <taxon>Pseudomonadota</taxon>
        <taxon>Gammaproteobacteria</taxon>
        <taxon>Cellvibrionales</taxon>
        <taxon>Spongiibacteraceae</taxon>
        <taxon>BD1-7 clade</taxon>
    </lineage>
</organism>
<dbReference type="PANTHER" id="PTHR12286">
    <property type="entry name" value="SACCHAROPINE DEHYDROGENASE-LIKE OXIDOREDUCTASE"/>
    <property type="match status" value="1"/>
</dbReference>
<dbReference type="EMBL" id="AAVT01000005">
    <property type="protein sequence ID" value="EAW30901.1"/>
    <property type="molecule type" value="Genomic_DNA"/>
</dbReference>
<dbReference type="InterPro" id="IPR051276">
    <property type="entry name" value="Saccharopine_DH-like_oxidrdct"/>
</dbReference>
<dbReference type="Proteomes" id="UP000004931">
    <property type="component" value="Unassembled WGS sequence"/>
</dbReference>
<comment type="caution">
    <text evidence="2">The sequence shown here is derived from an EMBL/GenBank/DDBJ whole genome shotgun (WGS) entry which is preliminary data.</text>
</comment>
<gene>
    <name evidence="2" type="ORF">GP2143_09902</name>
</gene>
<reference evidence="2 3" key="1">
    <citation type="journal article" date="2010" name="J. Bacteriol.">
        <title>Genome sequence of the oligotrophic marine Gammaproteobacterium HTCC2143, isolated from the Oregon Coast.</title>
        <authorList>
            <person name="Oh H.M."/>
            <person name="Kang I."/>
            <person name="Ferriera S."/>
            <person name="Giovannoni S.J."/>
            <person name="Cho J.C."/>
        </authorList>
    </citation>
    <scope>NUCLEOTIDE SEQUENCE [LARGE SCALE GENOMIC DNA]</scope>
    <source>
        <strain evidence="2 3">HTCC2143</strain>
    </source>
</reference>
<name>A0YDL7_9GAMM</name>
<dbReference type="eggNOG" id="COG3268">
    <property type="taxonomic scope" value="Bacteria"/>
</dbReference>
<proteinExistence type="predicted"/>
<evidence type="ECO:0000259" key="1">
    <source>
        <dbReference type="Pfam" id="PF03435"/>
    </source>
</evidence>
<dbReference type="InterPro" id="IPR005097">
    <property type="entry name" value="Sacchrp_dh_NADP-bd"/>
</dbReference>
<dbReference type="PANTHER" id="PTHR12286:SF5">
    <property type="entry name" value="SACCHAROPINE DEHYDROGENASE-LIKE OXIDOREDUCTASE"/>
    <property type="match status" value="1"/>
</dbReference>
<dbReference type="AlphaFoldDB" id="A0YDL7"/>
<dbReference type="GO" id="GO:0005886">
    <property type="term" value="C:plasma membrane"/>
    <property type="evidence" value="ECO:0007669"/>
    <property type="project" value="TreeGrafter"/>
</dbReference>
<dbReference type="GO" id="GO:0009247">
    <property type="term" value="P:glycolipid biosynthetic process"/>
    <property type="evidence" value="ECO:0007669"/>
    <property type="project" value="TreeGrafter"/>
</dbReference>
<evidence type="ECO:0000313" key="3">
    <source>
        <dbReference type="Proteomes" id="UP000004931"/>
    </source>
</evidence>
<dbReference type="Pfam" id="PF03435">
    <property type="entry name" value="Sacchrp_dh_NADP"/>
    <property type="match status" value="1"/>
</dbReference>
<evidence type="ECO:0000313" key="2">
    <source>
        <dbReference type="EMBL" id="EAW30901.1"/>
    </source>
</evidence>
<protein>
    <recommendedName>
        <fullName evidence="1">Saccharopine dehydrogenase NADP binding domain-containing protein</fullName>
    </recommendedName>
</protein>
<sequence length="394" mass="41805">MDTIKETEMVREFDILIYGATGFTGKLVAEYVVEQYGKNIKWGMAGRSKNKLEAVRDAIGAPADTPLVVCDSDNDAEVAAMVAQTKVLITTVGPYQLYGDKVIVACANAGTDYVDLCGEPNWIANQVIGLDDAAKKSGARIVFSCGFDSIPTDLGVFYLQEQAKARLGHVLPRIRGRVRDMQGSASGGTVASGAATTAAVQKDPSIMGLLISPFAQTPGFEGPAQPDGNTPYYDEAVGSWVGPFMMAMINTKAVHRSNYLMQHPWGEDLQYDEMIMLSGDPATADAAAVDPFAMDASLKPGDGPSLEERNAGYYDIIFAGSNDAGEKLQACVKGDMDPGYGSTSKMLAESAICLALDISKDRTGGGCWTTASSMGPELISRLEAHAGLSFSIED</sequence>